<accession>A0A7S7JMI1</accession>
<sequence length="158" mass="18988">MKSKETFGIYFYHIYNLVLSYKSLNFNKLRVLGLEQEKRMFEVTKNINTHKGLIFSFGIIYYVVSYGLFHNIPFSNWHFQTCKLTKELRKDFLYFSNKTPGEKIFTKFGIAGARGEALTGYYKIFFKVCRLFYVFIKKSLLKSSRILFMFVNFLYEYY</sequence>
<feature type="transmembrane region" description="Helical" evidence="6">
    <location>
        <begin position="52"/>
        <end position="69"/>
    </location>
</feature>
<keyword evidence="5" id="KW-0067">ATP-binding</keyword>
<dbReference type="GO" id="GO:0046917">
    <property type="term" value="F:triphosphoribosyl-dephospho-CoA synthase activity"/>
    <property type="evidence" value="ECO:0007669"/>
    <property type="project" value="UniProtKB-EC"/>
</dbReference>
<gene>
    <name evidence="7" type="ORF">H7685_01655</name>
</gene>
<evidence type="ECO:0000256" key="3">
    <source>
        <dbReference type="ARBA" id="ARBA00022679"/>
    </source>
</evidence>
<organism evidence="7">
    <name type="scientific">Candidatus Phytoplasma australasiaticum subsp. australasiaticum</name>
    <dbReference type="NCBI Taxonomy" id="2832407"/>
    <lineage>
        <taxon>Bacteria</taxon>
        <taxon>Bacillati</taxon>
        <taxon>Mycoplasmatota</taxon>
        <taxon>Mollicutes</taxon>
        <taxon>Acholeplasmatales</taxon>
        <taxon>Acholeplasmataceae</taxon>
        <taxon>Candidatus Phytoplasma</taxon>
        <taxon>16SrII (Peanut WB group)</taxon>
        <taxon>Candidatus Phytoplasma australasiaticum</taxon>
    </lineage>
</organism>
<dbReference type="GO" id="GO:0005524">
    <property type="term" value="F:ATP binding"/>
    <property type="evidence" value="ECO:0007669"/>
    <property type="project" value="UniProtKB-KW"/>
</dbReference>
<keyword evidence="3" id="KW-0808">Transferase</keyword>
<dbReference type="Pfam" id="PF01874">
    <property type="entry name" value="CitG"/>
    <property type="match status" value="1"/>
</dbReference>
<dbReference type="EMBL" id="CP060385">
    <property type="protein sequence ID" value="QOX89524.1"/>
    <property type="molecule type" value="Genomic_DNA"/>
</dbReference>
<evidence type="ECO:0000313" key="7">
    <source>
        <dbReference type="EMBL" id="QOX89524.1"/>
    </source>
</evidence>
<dbReference type="InterPro" id="IPR002736">
    <property type="entry name" value="CitG"/>
</dbReference>
<evidence type="ECO:0000256" key="5">
    <source>
        <dbReference type="ARBA" id="ARBA00022840"/>
    </source>
</evidence>
<keyword evidence="6" id="KW-0472">Membrane</keyword>
<dbReference type="EC" id="2.4.2.52" evidence="2"/>
<reference evidence="7" key="1">
    <citation type="submission" date="2020-08" db="EMBL/GenBank/DDBJ databases">
        <title>Phytoplasma sp. strain PR08 associated with Phyllody Disease of Parthenium hysterophorus.</title>
        <authorList>
            <person name="Kirdat K."/>
            <person name="Tiwarekar B."/>
            <person name="Yadav A."/>
        </authorList>
    </citation>
    <scope>NUCLEOTIDE SEQUENCE [LARGE SCALE GENOMIC DNA]</scope>
    <source>
        <strain evidence="7">PR08</strain>
    </source>
</reference>
<keyword evidence="6" id="KW-0812">Transmembrane</keyword>
<name>A0A7S7JMI1_9MOLU</name>
<evidence type="ECO:0000256" key="6">
    <source>
        <dbReference type="SAM" id="Phobius"/>
    </source>
</evidence>
<proteinExistence type="predicted"/>
<keyword evidence="6" id="KW-1133">Transmembrane helix</keyword>
<dbReference type="PANTHER" id="PTHR30201:SF2">
    <property type="entry name" value="2-(5''-TRIPHOSPHORIBOSYL)-3'-DEPHOSPHOCOENZYME-A SYNTHASE"/>
    <property type="match status" value="1"/>
</dbReference>
<protein>
    <recommendedName>
        <fullName evidence="2">triphosphoribosyl-dephospho-CoA synthase</fullName>
        <ecNumber evidence="2">2.4.2.52</ecNumber>
    </recommendedName>
</protein>
<comment type="catalytic activity">
    <reaction evidence="1">
        <text>3'-dephospho-CoA + ATP = 2'-(5''-triphospho-alpha-D-ribosyl)-3'-dephospho-CoA + adenine</text>
        <dbReference type="Rhea" id="RHEA:15117"/>
        <dbReference type="ChEBI" id="CHEBI:16708"/>
        <dbReference type="ChEBI" id="CHEBI:30616"/>
        <dbReference type="ChEBI" id="CHEBI:57328"/>
        <dbReference type="ChEBI" id="CHEBI:61378"/>
        <dbReference type="EC" id="2.4.2.52"/>
    </reaction>
</comment>
<evidence type="ECO:0000256" key="2">
    <source>
        <dbReference type="ARBA" id="ARBA00012074"/>
    </source>
</evidence>
<dbReference type="AlphaFoldDB" id="A0A7S7JMI1"/>
<dbReference type="GO" id="GO:0051191">
    <property type="term" value="P:prosthetic group biosynthetic process"/>
    <property type="evidence" value="ECO:0007669"/>
    <property type="project" value="TreeGrafter"/>
</dbReference>
<keyword evidence="4" id="KW-0547">Nucleotide-binding</keyword>
<evidence type="ECO:0000256" key="1">
    <source>
        <dbReference type="ARBA" id="ARBA00001210"/>
    </source>
</evidence>
<dbReference type="PANTHER" id="PTHR30201">
    <property type="entry name" value="TRIPHOSPHORIBOSYL-DEPHOSPHO-COA SYNTHASE"/>
    <property type="match status" value="1"/>
</dbReference>
<evidence type="ECO:0000256" key="4">
    <source>
        <dbReference type="ARBA" id="ARBA00022741"/>
    </source>
</evidence>